<dbReference type="EMBL" id="AP022575">
    <property type="protein sequence ID" value="BBX74686.1"/>
    <property type="molecule type" value="Genomic_DNA"/>
</dbReference>
<sequence>MKAWRHQPLTVRLLAVSAGLLTAAAAFAAPAEAGPIDDAFIAALNNAGVNYGDAANAVALGQAVCPILAQPGGSFNTAAASVVAGTSGMDQQMAETFTSIAISMYCPQVMADLARGNVPALPQLPGIPAF</sequence>
<proteinExistence type="predicted"/>
<organism evidence="1 2">
    <name type="scientific">Mycobacterium shinjukuense</name>
    <dbReference type="NCBI Taxonomy" id="398694"/>
    <lineage>
        <taxon>Bacteria</taxon>
        <taxon>Bacillati</taxon>
        <taxon>Actinomycetota</taxon>
        <taxon>Actinomycetes</taxon>
        <taxon>Mycobacteriales</taxon>
        <taxon>Mycobacteriaceae</taxon>
        <taxon>Mycobacterium</taxon>
    </lineage>
</organism>
<evidence type="ECO:0000313" key="1">
    <source>
        <dbReference type="EMBL" id="BBX74686.1"/>
    </source>
</evidence>
<reference evidence="1 2" key="1">
    <citation type="journal article" date="2019" name="Emerg. Microbes Infect.">
        <title>Comprehensive subspecies identification of 175 nontuberculous mycobacteria species based on 7547 genomic profiles.</title>
        <authorList>
            <person name="Matsumoto Y."/>
            <person name="Kinjo T."/>
            <person name="Motooka D."/>
            <person name="Nabeya D."/>
            <person name="Jung N."/>
            <person name="Uechi K."/>
            <person name="Horii T."/>
            <person name="Iida T."/>
            <person name="Fujita J."/>
            <person name="Nakamura S."/>
        </authorList>
    </citation>
    <scope>NUCLEOTIDE SEQUENCE [LARGE SCALE GENOMIC DNA]</scope>
    <source>
        <strain evidence="1 2">JCM 14233</strain>
    </source>
</reference>
<keyword evidence="2" id="KW-1185">Reference proteome</keyword>
<dbReference type="KEGG" id="mshj:MSHI_25920"/>
<dbReference type="OrthoDB" id="4743565at2"/>
<name>A0A7I7MRE9_9MYCO</name>
<evidence type="ECO:0000313" key="2">
    <source>
        <dbReference type="Proteomes" id="UP000467236"/>
    </source>
</evidence>
<dbReference type="InterPro" id="IPR007969">
    <property type="entry name" value="DUF732"/>
</dbReference>
<protein>
    <submittedName>
        <fullName evidence="1">Uncharacterized protein</fullName>
    </submittedName>
</protein>
<dbReference type="RefSeq" id="WP_083050008.1">
    <property type="nucleotide sequence ID" value="NZ_AP022575.1"/>
</dbReference>
<dbReference type="Proteomes" id="UP000467236">
    <property type="component" value="Chromosome"/>
</dbReference>
<accession>A0A7I7MRE9</accession>
<dbReference type="AlphaFoldDB" id="A0A7I7MRE9"/>
<gene>
    <name evidence="1" type="ORF">MSHI_25920</name>
</gene>
<dbReference type="Pfam" id="PF05305">
    <property type="entry name" value="DUF732"/>
    <property type="match status" value="1"/>
</dbReference>